<gene>
    <name evidence="1" type="ordered locus">AS9A_3469</name>
</gene>
<organism evidence="1 2">
    <name type="scientific">Hoyosella subflava (strain DSM 45089 / JCM 17490 / NBRC 109087 / DQS3-9A1)</name>
    <name type="common">Amycolicicoccus subflavus</name>
    <dbReference type="NCBI Taxonomy" id="443218"/>
    <lineage>
        <taxon>Bacteria</taxon>
        <taxon>Bacillati</taxon>
        <taxon>Actinomycetota</taxon>
        <taxon>Actinomycetes</taxon>
        <taxon>Mycobacteriales</taxon>
        <taxon>Hoyosellaceae</taxon>
        <taxon>Hoyosella</taxon>
    </lineage>
</organism>
<evidence type="ECO:0000313" key="1">
    <source>
        <dbReference type="EMBL" id="AEF41910.1"/>
    </source>
</evidence>
<dbReference type="RefSeq" id="WP_013808260.1">
    <property type="nucleotide sequence ID" value="NC_015564.1"/>
</dbReference>
<dbReference type="EMBL" id="CP002786">
    <property type="protein sequence ID" value="AEF41910.1"/>
    <property type="molecule type" value="Genomic_DNA"/>
</dbReference>
<accession>F6EQN4</accession>
<dbReference type="AlphaFoldDB" id="F6EQN4"/>
<protein>
    <submittedName>
        <fullName evidence="1">Uncharacterized protein</fullName>
    </submittedName>
</protein>
<reference evidence="1 2" key="1">
    <citation type="journal article" date="2011" name="J. Bacteriol.">
        <title>Complete genome sequence of Amycolicicoccus subflavus DQS3-9A1T, an actinomycete isolated from crude oil-polluted soil.</title>
        <authorList>
            <person name="Cai M."/>
            <person name="Chen W.M."/>
            <person name="Nie Y."/>
            <person name="Chi C.Q."/>
            <person name="Wang Y.N."/>
            <person name="Tang Y.Q."/>
            <person name="Li G.Y."/>
            <person name="Wu X.L."/>
        </authorList>
    </citation>
    <scope>NUCLEOTIDE SEQUENCE [LARGE SCALE GENOMIC DNA]</scope>
    <source>
        <strain evidence="2">DSM 45089 / DQS3-9A1</strain>
    </source>
</reference>
<sequence>MDEILWQVRDRAADLGRAIGAAPLDLLKTERNGIARQVAFLDSRIGGQRDRVRPGPRPPR</sequence>
<dbReference type="KEGG" id="asd:AS9A_3469"/>
<dbReference type="Proteomes" id="UP000009235">
    <property type="component" value="Chromosome"/>
</dbReference>
<name>F6EQN4_HOYSD</name>
<dbReference type="HOGENOM" id="CLU_2930952_0_0_11"/>
<evidence type="ECO:0000313" key="2">
    <source>
        <dbReference type="Proteomes" id="UP000009235"/>
    </source>
</evidence>
<keyword evidence="2" id="KW-1185">Reference proteome</keyword>
<proteinExistence type="predicted"/>